<feature type="signal peptide" evidence="2">
    <location>
        <begin position="1"/>
        <end position="17"/>
    </location>
</feature>
<evidence type="ECO:0000313" key="4">
    <source>
        <dbReference type="EMBL" id="KJL31088.1"/>
    </source>
</evidence>
<feature type="chain" id="PRO_5002445317" description="PKD domain-containing protein" evidence="2">
    <location>
        <begin position="18"/>
        <end position="278"/>
    </location>
</feature>
<gene>
    <name evidence="4" type="ORF">RS83_00539</name>
</gene>
<feature type="domain" description="PKD" evidence="3">
    <location>
        <begin position="175"/>
        <end position="227"/>
    </location>
</feature>
<dbReference type="PROSITE" id="PS50093">
    <property type="entry name" value="PKD"/>
    <property type="match status" value="1"/>
</dbReference>
<evidence type="ECO:0000256" key="1">
    <source>
        <dbReference type="SAM" id="MobiDB-lite"/>
    </source>
</evidence>
<feature type="region of interest" description="Disordered" evidence="1">
    <location>
        <begin position="94"/>
        <end position="119"/>
    </location>
</feature>
<reference evidence="4 5" key="1">
    <citation type="submission" date="2015-02" db="EMBL/GenBank/DDBJ databases">
        <title>Draft genome sequences of ten Microbacterium spp. with emphasis on heavy metal contaminated environments.</title>
        <authorList>
            <person name="Corretto E."/>
        </authorList>
    </citation>
    <scope>NUCLEOTIDE SEQUENCE [LARGE SCALE GENOMIC DNA]</scope>
    <source>
        <strain evidence="4 5">BEL4b</strain>
    </source>
</reference>
<name>A0A0F0LD71_9MICO</name>
<organism evidence="4 5">
    <name type="scientific">Microbacterium oxydans</name>
    <dbReference type="NCBI Taxonomy" id="82380"/>
    <lineage>
        <taxon>Bacteria</taxon>
        <taxon>Bacillati</taxon>
        <taxon>Actinomycetota</taxon>
        <taxon>Actinomycetes</taxon>
        <taxon>Micrococcales</taxon>
        <taxon>Microbacteriaceae</taxon>
        <taxon>Microbacterium</taxon>
    </lineage>
</organism>
<dbReference type="InterPro" id="IPR000601">
    <property type="entry name" value="PKD_dom"/>
</dbReference>
<dbReference type="EMBL" id="JYIW01000017">
    <property type="protein sequence ID" value="KJL31088.1"/>
    <property type="molecule type" value="Genomic_DNA"/>
</dbReference>
<keyword evidence="2" id="KW-0732">Signal</keyword>
<dbReference type="PATRIC" id="fig|82380.11.peg.555"/>
<accession>A0A0F0LD71</accession>
<feature type="compositionally biased region" description="Polar residues" evidence="1">
    <location>
        <begin position="40"/>
        <end position="69"/>
    </location>
</feature>
<proteinExistence type="predicted"/>
<feature type="compositionally biased region" description="Pro residues" evidence="1">
    <location>
        <begin position="70"/>
        <end position="79"/>
    </location>
</feature>
<protein>
    <recommendedName>
        <fullName evidence="3">PKD domain-containing protein</fullName>
    </recommendedName>
</protein>
<evidence type="ECO:0000313" key="5">
    <source>
        <dbReference type="Proteomes" id="UP000033640"/>
    </source>
</evidence>
<sequence length="278" mass="28696">MLKLLASLLISTELVIAAPLGISLQSGCSLEAVLANQCSTSDGSSLTVTGERTTPGTAGPQSPDRTSPQSPTPVAPAPVDPVAKERARCLEAGSGPRGCLLTRPSEPDADPVAETPPSPVITITDLAGFAPASARPVGEPSNLGVVGLPTNFVAPASVHVREGTLFGLPLRARFTPAGFDFDFGDGSSLSSTSAGTTWEQLGQAQFTPTATSHVYRERGIFEARVSVRYTAEIDPGSGWIPLEGQLSVAGPAQQIRIVESHTALVESSCTERPRAPGC</sequence>
<dbReference type="Proteomes" id="UP000033640">
    <property type="component" value="Unassembled WGS sequence"/>
</dbReference>
<evidence type="ECO:0000259" key="3">
    <source>
        <dbReference type="PROSITE" id="PS50093"/>
    </source>
</evidence>
<comment type="caution">
    <text evidence="4">The sequence shown here is derived from an EMBL/GenBank/DDBJ whole genome shotgun (WGS) entry which is preliminary data.</text>
</comment>
<dbReference type="AlphaFoldDB" id="A0A0F0LD71"/>
<evidence type="ECO:0000256" key="2">
    <source>
        <dbReference type="SAM" id="SignalP"/>
    </source>
</evidence>
<feature type="region of interest" description="Disordered" evidence="1">
    <location>
        <begin position="40"/>
        <end position="80"/>
    </location>
</feature>